<dbReference type="Pfam" id="PF01850">
    <property type="entry name" value="PIN"/>
    <property type="match status" value="1"/>
</dbReference>
<dbReference type="InterPro" id="IPR029060">
    <property type="entry name" value="PIN-like_dom_sf"/>
</dbReference>
<keyword evidence="5" id="KW-0378">Hydrolase</keyword>
<dbReference type="InterPro" id="IPR050556">
    <property type="entry name" value="Type_II_TA_system_RNase"/>
</dbReference>
<dbReference type="Gene3D" id="3.40.50.1010">
    <property type="entry name" value="5'-nuclease"/>
    <property type="match status" value="1"/>
</dbReference>
<reference evidence="9 10" key="1">
    <citation type="submission" date="2015-09" db="EMBL/GenBank/DDBJ databases">
        <title>Identification and resolution of microdiversity through metagenomic sequencing of parallel consortia.</title>
        <authorList>
            <person name="Nelson W.C."/>
            <person name="Romine M.F."/>
            <person name="Lindemann S.R."/>
        </authorList>
    </citation>
    <scope>NUCLEOTIDE SEQUENCE [LARGE SCALE GENOMIC DNA]</scope>
    <source>
        <strain evidence="9">Ana</strain>
    </source>
</reference>
<evidence type="ECO:0000256" key="5">
    <source>
        <dbReference type="ARBA" id="ARBA00022801"/>
    </source>
</evidence>
<dbReference type="PANTHER" id="PTHR33653:SF1">
    <property type="entry name" value="RIBONUCLEASE VAPC2"/>
    <property type="match status" value="1"/>
</dbReference>
<evidence type="ECO:0000313" key="10">
    <source>
        <dbReference type="Proteomes" id="UP000050465"/>
    </source>
</evidence>
<dbReference type="InterPro" id="IPR002716">
    <property type="entry name" value="PIN_dom"/>
</dbReference>
<gene>
    <name evidence="9" type="ORF">HLUCCA11_20595</name>
</gene>
<dbReference type="AlphaFoldDB" id="A0A0N8KM54"/>
<dbReference type="EMBL" id="LJZR01000046">
    <property type="protein sequence ID" value="KPQ32786.1"/>
    <property type="molecule type" value="Genomic_DNA"/>
</dbReference>
<comment type="cofactor">
    <cofactor evidence="1">
        <name>Mg(2+)</name>
        <dbReference type="ChEBI" id="CHEBI:18420"/>
    </cofactor>
</comment>
<name>A0A0N8KM54_9CYAN</name>
<dbReference type="PANTHER" id="PTHR33653">
    <property type="entry name" value="RIBONUCLEASE VAPC2"/>
    <property type="match status" value="1"/>
</dbReference>
<accession>A0A0N8KM54</accession>
<keyword evidence="3" id="KW-0540">Nuclease</keyword>
<dbReference type="GO" id="GO:0016787">
    <property type="term" value="F:hydrolase activity"/>
    <property type="evidence" value="ECO:0007669"/>
    <property type="project" value="UniProtKB-KW"/>
</dbReference>
<evidence type="ECO:0000256" key="1">
    <source>
        <dbReference type="ARBA" id="ARBA00001946"/>
    </source>
</evidence>
<evidence type="ECO:0000256" key="3">
    <source>
        <dbReference type="ARBA" id="ARBA00022722"/>
    </source>
</evidence>
<keyword evidence="2" id="KW-1277">Toxin-antitoxin system</keyword>
<evidence type="ECO:0000256" key="2">
    <source>
        <dbReference type="ARBA" id="ARBA00022649"/>
    </source>
</evidence>
<protein>
    <submittedName>
        <fullName evidence="9">Toxin-antitoxin system VapC family toxin component</fullName>
    </submittedName>
</protein>
<sequence>MTYLLIDTDILIDVTNDDETAKNRLAAESQNYILCISIVTVMELVIGCRNKAEQQALNKFTAQFEIKHLSESISARTAELIETYALSHGLLIPDALIGATALSHNIGLLSKNQRDYRFIPDLNLFEYP</sequence>
<evidence type="ECO:0000313" key="9">
    <source>
        <dbReference type="EMBL" id="KPQ32786.1"/>
    </source>
</evidence>
<dbReference type="SUPFAM" id="SSF88723">
    <property type="entry name" value="PIN domain-like"/>
    <property type="match status" value="1"/>
</dbReference>
<organism evidence="9 10">
    <name type="scientific">Phormidesmis priestleyi Ana</name>
    <dbReference type="NCBI Taxonomy" id="1666911"/>
    <lineage>
        <taxon>Bacteria</taxon>
        <taxon>Bacillati</taxon>
        <taxon>Cyanobacteriota</taxon>
        <taxon>Cyanophyceae</taxon>
        <taxon>Leptolyngbyales</taxon>
        <taxon>Leptolyngbyaceae</taxon>
        <taxon>Phormidesmis</taxon>
    </lineage>
</organism>
<dbReference type="STRING" id="1666911.HLUCCA11_20595"/>
<dbReference type="PATRIC" id="fig|1666911.3.peg.3081"/>
<dbReference type="GO" id="GO:0004518">
    <property type="term" value="F:nuclease activity"/>
    <property type="evidence" value="ECO:0007669"/>
    <property type="project" value="UniProtKB-KW"/>
</dbReference>
<keyword evidence="4" id="KW-0479">Metal-binding</keyword>
<evidence type="ECO:0000256" key="4">
    <source>
        <dbReference type="ARBA" id="ARBA00022723"/>
    </source>
</evidence>
<evidence type="ECO:0000256" key="6">
    <source>
        <dbReference type="ARBA" id="ARBA00022842"/>
    </source>
</evidence>
<dbReference type="CDD" id="cd18741">
    <property type="entry name" value="PIN_VapC4-5_FitB-like"/>
    <property type="match status" value="1"/>
</dbReference>
<dbReference type="GO" id="GO:0046872">
    <property type="term" value="F:metal ion binding"/>
    <property type="evidence" value="ECO:0007669"/>
    <property type="project" value="UniProtKB-KW"/>
</dbReference>
<feature type="domain" description="PIN" evidence="8">
    <location>
        <begin position="5"/>
        <end position="114"/>
    </location>
</feature>
<dbReference type="Proteomes" id="UP000050465">
    <property type="component" value="Unassembled WGS sequence"/>
</dbReference>
<keyword evidence="6" id="KW-0460">Magnesium</keyword>
<proteinExistence type="inferred from homology"/>
<evidence type="ECO:0000259" key="8">
    <source>
        <dbReference type="Pfam" id="PF01850"/>
    </source>
</evidence>
<comment type="similarity">
    <text evidence="7">Belongs to the PINc/VapC protein family.</text>
</comment>
<evidence type="ECO:0000256" key="7">
    <source>
        <dbReference type="ARBA" id="ARBA00038093"/>
    </source>
</evidence>
<comment type="caution">
    <text evidence="9">The sequence shown here is derived from an EMBL/GenBank/DDBJ whole genome shotgun (WGS) entry which is preliminary data.</text>
</comment>